<protein>
    <recommendedName>
        <fullName evidence="1">H repeat-associated protein N-terminal domain-containing protein</fullName>
    </recommendedName>
</protein>
<dbReference type="AlphaFoldDB" id="A0A399DSQ7"/>
<dbReference type="PANTHER" id="PTHR30298:SF0">
    <property type="entry name" value="PROTEIN YBFL-RELATED"/>
    <property type="match status" value="1"/>
</dbReference>
<accession>A0A399DSQ7</accession>
<dbReference type="InterPro" id="IPR032806">
    <property type="entry name" value="YbfD_N"/>
</dbReference>
<dbReference type="RefSeq" id="WP_245392050.1">
    <property type="nucleotide sequence ID" value="NZ_JBHSXZ010000045.1"/>
</dbReference>
<dbReference type="Pfam" id="PF13808">
    <property type="entry name" value="DDE_Tnp_1_assoc"/>
    <property type="match status" value="1"/>
</dbReference>
<feature type="domain" description="H repeat-associated protein N-terminal" evidence="1">
    <location>
        <begin position="12"/>
        <end position="104"/>
    </location>
</feature>
<dbReference type="EMBL" id="QWKX01000162">
    <property type="protein sequence ID" value="RIH74118.1"/>
    <property type="molecule type" value="Genomic_DNA"/>
</dbReference>
<comment type="caution">
    <text evidence="2">The sequence shown here is derived from an EMBL/GenBank/DDBJ whole genome shotgun (WGS) entry which is preliminary data.</text>
</comment>
<dbReference type="InterPro" id="IPR051698">
    <property type="entry name" value="Transposase_11-like"/>
</dbReference>
<proteinExistence type="predicted"/>
<dbReference type="Proteomes" id="UP000266089">
    <property type="component" value="Unassembled WGS sequence"/>
</dbReference>
<gene>
    <name evidence="2" type="ORF">Mcate_02843</name>
</gene>
<reference evidence="2 3" key="1">
    <citation type="submission" date="2018-08" db="EMBL/GenBank/DDBJ databases">
        <title>Meiothermus cateniformans JCM 15151 genome sequencing project.</title>
        <authorList>
            <person name="Da Costa M.S."/>
            <person name="Albuquerque L."/>
            <person name="Raposo P."/>
            <person name="Froufe H.J.C."/>
            <person name="Barroso C.S."/>
            <person name="Egas C."/>
        </authorList>
    </citation>
    <scope>NUCLEOTIDE SEQUENCE [LARGE SCALE GENOMIC DNA]</scope>
    <source>
        <strain evidence="2 3">JCM 15151</strain>
    </source>
</reference>
<evidence type="ECO:0000313" key="2">
    <source>
        <dbReference type="EMBL" id="RIH74118.1"/>
    </source>
</evidence>
<evidence type="ECO:0000259" key="1">
    <source>
        <dbReference type="Pfam" id="PF13808"/>
    </source>
</evidence>
<organism evidence="2 3">
    <name type="scientific">Meiothermus taiwanensis</name>
    <dbReference type="NCBI Taxonomy" id="172827"/>
    <lineage>
        <taxon>Bacteria</taxon>
        <taxon>Thermotogati</taxon>
        <taxon>Deinococcota</taxon>
        <taxon>Deinococci</taxon>
        <taxon>Thermales</taxon>
        <taxon>Thermaceae</taxon>
        <taxon>Meiothermus</taxon>
    </lineage>
</organism>
<name>A0A399DSQ7_9DEIN</name>
<sequence length="219" mass="24267">MKAVSIPSPLPYLAQIPDPREYLKTQHRWQDLLLICLMAVGSGRHNILAISQWVKDQRRFLLNEVHIRTRRGERKLPAQATLYRFFWFLSEHLEPLQKALLSWAQEVLKALGKEGDEPLRVAVDGKHLRGTRRIRRGEEALVFLSALVQGLGLSLGSQGVVAGEAAAAQGWVVRMEGLGVDWVLTGDAALCTQEVAAAVVAQKGGICSASKRTRRSSRS</sequence>
<dbReference type="PANTHER" id="PTHR30298">
    <property type="entry name" value="H REPEAT-ASSOCIATED PREDICTED TRANSPOSASE"/>
    <property type="match status" value="1"/>
</dbReference>
<evidence type="ECO:0000313" key="3">
    <source>
        <dbReference type="Proteomes" id="UP000266089"/>
    </source>
</evidence>